<feature type="domain" description="GDP-fucose pyrophosphorylase" evidence="3">
    <location>
        <begin position="66"/>
        <end position="412"/>
    </location>
</feature>
<accession>A0AA39I272</accession>
<dbReference type="AlphaFoldDB" id="A0AA39I272"/>
<comment type="caution">
    <text evidence="4">The sequence shown here is derived from an EMBL/GenBank/DDBJ whole genome shotgun (WGS) entry which is preliminary data.</text>
</comment>
<sequence length="477" mass="54053">MWDLLILTAMDASQKESYEMELLEIPLDVVRKWAVIEDEPKTLKIGSGGSTFLCLRHLRNYFGDFSGKKILIMHSGGLSQRLPTASALGKAFLTFPNGRSMVNMKLNAYRRVEEQLGAGVVIASSDTLEHFDDAFDFRIDNSAEVVLFGHRSTTAIGEQHGVYVLEGDRLQRVLQKPSRSAMQENGAFLGDKNHVVTDSFFALRGTSLLDALLRVADSFAESEEKTEVCCYGDFLRPLGADPRVDFISKTEDPALRRWRTELNGTFHGRRTQTILLPGDDTFFHFGTTREFSQHVRPKSAFVKCFPMETRSVVFSEVHTDQAYSKEPRFQMEEGSFVEYCSFKGPVEIGQYCFLSNLQTNAALQVPNNTTLITIPIHGRRFVTMAFETNQPLKDPTSCWFAHHFDKPTMTWNSKLFKAEDSAEKSLETTLHAVKSGRLPSQDSFPLLSVRDVLSAKNVKLLVEWRRNLKEAKHQREE</sequence>
<evidence type="ECO:0000313" key="5">
    <source>
        <dbReference type="Proteomes" id="UP001175271"/>
    </source>
</evidence>
<reference evidence="4" key="1">
    <citation type="submission" date="2023-06" db="EMBL/GenBank/DDBJ databases">
        <title>Genomic analysis of the entomopathogenic nematode Steinernema hermaphroditum.</title>
        <authorList>
            <person name="Schwarz E.M."/>
            <person name="Heppert J.K."/>
            <person name="Baniya A."/>
            <person name="Schwartz H.T."/>
            <person name="Tan C.-H."/>
            <person name="Antoshechkin I."/>
            <person name="Sternberg P.W."/>
            <person name="Goodrich-Blair H."/>
            <person name="Dillman A.R."/>
        </authorList>
    </citation>
    <scope>NUCLEOTIDE SEQUENCE</scope>
    <source>
        <strain evidence="4">PS9179</strain>
        <tissue evidence="4">Whole animal</tissue>
    </source>
</reference>
<keyword evidence="2" id="KW-0547">Nucleotide-binding</keyword>
<dbReference type="EMBL" id="JAUCMV010000002">
    <property type="protein sequence ID" value="KAK0416455.1"/>
    <property type="molecule type" value="Genomic_DNA"/>
</dbReference>
<protein>
    <recommendedName>
        <fullName evidence="3">GDP-fucose pyrophosphorylase domain-containing protein</fullName>
    </recommendedName>
</protein>
<dbReference type="GO" id="GO:0016772">
    <property type="term" value="F:transferase activity, transferring phosphorus-containing groups"/>
    <property type="evidence" value="ECO:0007669"/>
    <property type="project" value="InterPro"/>
</dbReference>
<dbReference type="PANTHER" id="PTHR15045">
    <property type="entry name" value="FUCOSE-1-PHOSPHATE GUANYLYLTRANSFERASE"/>
    <property type="match status" value="1"/>
</dbReference>
<evidence type="ECO:0000256" key="2">
    <source>
        <dbReference type="ARBA" id="ARBA00022741"/>
    </source>
</evidence>
<dbReference type="PANTHER" id="PTHR15045:SF1">
    <property type="entry name" value="FUCOSE-1-PHOSPHATE GUANYLYLTRANSFERASE"/>
    <property type="match status" value="1"/>
</dbReference>
<gene>
    <name evidence="4" type="ORF">QR680_012497</name>
</gene>
<keyword evidence="5" id="KW-1185">Reference proteome</keyword>
<dbReference type="InterPro" id="IPR012887">
    <property type="entry name" value="GDP_fucose_pyrophosphorylase"/>
</dbReference>
<dbReference type="GO" id="GO:0000166">
    <property type="term" value="F:nucleotide binding"/>
    <property type="evidence" value="ECO:0007669"/>
    <property type="project" value="UniProtKB-KW"/>
</dbReference>
<evidence type="ECO:0000259" key="3">
    <source>
        <dbReference type="Pfam" id="PF07959"/>
    </source>
</evidence>
<dbReference type="Proteomes" id="UP001175271">
    <property type="component" value="Unassembled WGS sequence"/>
</dbReference>
<organism evidence="4 5">
    <name type="scientific">Steinernema hermaphroditum</name>
    <dbReference type="NCBI Taxonomy" id="289476"/>
    <lineage>
        <taxon>Eukaryota</taxon>
        <taxon>Metazoa</taxon>
        <taxon>Ecdysozoa</taxon>
        <taxon>Nematoda</taxon>
        <taxon>Chromadorea</taxon>
        <taxon>Rhabditida</taxon>
        <taxon>Tylenchina</taxon>
        <taxon>Panagrolaimomorpha</taxon>
        <taxon>Strongyloidoidea</taxon>
        <taxon>Steinernematidae</taxon>
        <taxon>Steinernema</taxon>
    </lineage>
</organism>
<dbReference type="Pfam" id="PF07959">
    <property type="entry name" value="Fucose_pyrophosphorylase"/>
    <property type="match status" value="1"/>
</dbReference>
<dbReference type="GO" id="GO:0042350">
    <property type="term" value="P:GDP-L-fucose biosynthetic process"/>
    <property type="evidence" value="ECO:0007669"/>
    <property type="project" value="UniProtKB-ARBA"/>
</dbReference>
<keyword evidence="1" id="KW-0808">Transferase</keyword>
<evidence type="ECO:0000313" key="4">
    <source>
        <dbReference type="EMBL" id="KAK0416455.1"/>
    </source>
</evidence>
<evidence type="ECO:0000256" key="1">
    <source>
        <dbReference type="ARBA" id="ARBA00022679"/>
    </source>
</evidence>
<proteinExistence type="predicted"/>
<name>A0AA39I272_9BILA</name>